<dbReference type="Proteomes" id="UP000475214">
    <property type="component" value="Unassembled WGS sequence"/>
</dbReference>
<evidence type="ECO:0000259" key="6">
    <source>
        <dbReference type="PROSITE" id="PS50893"/>
    </source>
</evidence>
<dbReference type="GO" id="GO:0055085">
    <property type="term" value="P:transmembrane transport"/>
    <property type="evidence" value="ECO:0007669"/>
    <property type="project" value="UniProtKB-ARBA"/>
</dbReference>
<dbReference type="RefSeq" id="WP_163739428.1">
    <property type="nucleotide sequence ID" value="NZ_JAAGOA010000010.1"/>
</dbReference>
<evidence type="ECO:0000256" key="2">
    <source>
        <dbReference type="ARBA" id="ARBA00022448"/>
    </source>
</evidence>
<feature type="region of interest" description="Disordered" evidence="5">
    <location>
        <begin position="261"/>
        <end position="280"/>
    </location>
</feature>
<reference evidence="7 8" key="1">
    <citation type="submission" date="2020-02" db="EMBL/GenBank/DDBJ databases">
        <authorList>
            <person name="Li X.-J."/>
            <person name="Han X.-M."/>
        </authorList>
    </citation>
    <scope>NUCLEOTIDE SEQUENCE [LARGE SCALE GENOMIC DNA]</scope>
    <source>
        <strain evidence="7 8">CCTCC AB 2017055</strain>
    </source>
</reference>
<protein>
    <submittedName>
        <fullName evidence="7">ABC transporter ATP-binding protein</fullName>
    </submittedName>
</protein>
<comment type="similarity">
    <text evidence="1">Belongs to the ABC transporter superfamily.</text>
</comment>
<dbReference type="Gene3D" id="3.40.50.300">
    <property type="entry name" value="P-loop containing nucleotide triphosphate hydrolases"/>
    <property type="match status" value="2"/>
</dbReference>
<evidence type="ECO:0000256" key="1">
    <source>
        <dbReference type="ARBA" id="ARBA00005417"/>
    </source>
</evidence>
<keyword evidence="3" id="KW-0547">Nucleotide-binding</keyword>
<dbReference type="InterPro" id="IPR050319">
    <property type="entry name" value="ABC_transp_ATP-bind"/>
</dbReference>
<name>A0A6L9SAH9_9ACTN</name>
<dbReference type="PROSITE" id="PS00211">
    <property type="entry name" value="ABC_TRANSPORTER_1"/>
    <property type="match status" value="2"/>
</dbReference>
<sequence length="609" mass="65453">MRADDVLVRVDDLSVAYGDTTVVDQVSFEVPAGSTTALVGESGSGKTTVARTLLGHLRAGARLTSGRVSVGGRDVFGLDRAGLRRLRSTTVAMVPQNAGHALTPSMRVGRQVEEALLAAGADRAAARERTVETFAQVSLPDPDRIGRRYPHQLSGGQQQRVAIALAVAVRPKVLVLDEPTTGLDVITQRAILGLLRELTLRLGTATVMVSHDFGVVAALADHATVLRAGRAVESAPAKQLFQEPGDEYTRELLGAVPRIGGAVSRNGADQSQRGESPRGESLLRVQDVRIGYGHRERDLAVRGASFELRRGEVVALVGESGSGKSTLAWSLAGLHGPRDGSMRYLPATGDGDLAQAARRRPLELRRRIQLVFQNADTSLNPRRVVAEAVRRPLRLFRGLRGSELAAREAELARDVRLEPELLRRLPMQLSGGQRQRVGIARALAGSPAVMVADEITTALDVSVQASILDLLEQLRGEHDLACLFISHDLGVVKRIADRLLVMHGGVVVEEGPADAVFDGPNHPYTRELIEATLEPDPELARASVRPEAGGDIRESLSAGRLTGLRHDATDPGVGASTGAVVWRWRDAGPEMVELGDGHRVRQWELTSER</sequence>
<dbReference type="InterPro" id="IPR003439">
    <property type="entry name" value="ABC_transporter-like_ATP-bd"/>
</dbReference>
<dbReference type="AlphaFoldDB" id="A0A6L9SAH9"/>
<evidence type="ECO:0000313" key="8">
    <source>
        <dbReference type="Proteomes" id="UP000475214"/>
    </source>
</evidence>
<dbReference type="InterPro" id="IPR017871">
    <property type="entry name" value="ABC_transporter-like_CS"/>
</dbReference>
<organism evidence="7 8">
    <name type="scientific">Phytoactinopolyspora halotolerans</name>
    <dbReference type="NCBI Taxonomy" id="1981512"/>
    <lineage>
        <taxon>Bacteria</taxon>
        <taxon>Bacillati</taxon>
        <taxon>Actinomycetota</taxon>
        <taxon>Actinomycetes</taxon>
        <taxon>Jiangellales</taxon>
        <taxon>Jiangellaceae</taxon>
        <taxon>Phytoactinopolyspora</taxon>
    </lineage>
</organism>
<keyword evidence="2" id="KW-0813">Transport</keyword>
<feature type="domain" description="ABC transporter" evidence="6">
    <location>
        <begin position="8"/>
        <end position="253"/>
    </location>
</feature>
<evidence type="ECO:0000256" key="3">
    <source>
        <dbReference type="ARBA" id="ARBA00022741"/>
    </source>
</evidence>
<dbReference type="InterPro" id="IPR003593">
    <property type="entry name" value="AAA+_ATPase"/>
</dbReference>
<dbReference type="PROSITE" id="PS50893">
    <property type="entry name" value="ABC_TRANSPORTER_2"/>
    <property type="match status" value="2"/>
</dbReference>
<keyword evidence="4 7" id="KW-0067">ATP-binding</keyword>
<dbReference type="InterPro" id="IPR027417">
    <property type="entry name" value="P-loop_NTPase"/>
</dbReference>
<feature type="domain" description="ABC transporter" evidence="6">
    <location>
        <begin position="283"/>
        <end position="529"/>
    </location>
</feature>
<comment type="caution">
    <text evidence="7">The sequence shown here is derived from an EMBL/GenBank/DDBJ whole genome shotgun (WGS) entry which is preliminary data.</text>
</comment>
<evidence type="ECO:0000256" key="5">
    <source>
        <dbReference type="SAM" id="MobiDB-lite"/>
    </source>
</evidence>
<dbReference type="GO" id="GO:0005524">
    <property type="term" value="F:ATP binding"/>
    <property type="evidence" value="ECO:0007669"/>
    <property type="project" value="UniProtKB-KW"/>
</dbReference>
<dbReference type="EMBL" id="JAAGOA010000010">
    <property type="protein sequence ID" value="NEE01621.1"/>
    <property type="molecule type" value="Genomic_DNA"/>
</dbReference>
<evidence type="ECO:0000256" key="4">
    <source>
        <dbReference type="ARBA" id="ARBA00022840"/>
    </source>
</evidence>
<dbReference type="PANTHER" id="PTHR43776:SF7">
    <property type="entry name" value="D,D-DIPEPTIDE TRANSPORT ATP-BINDING PROTEIN DDPF-RELATED"/>
    <property type="match status" value="1"/>
</dbReference>
<evidence type="ECO:0000313" key="7">
    <source>
        <dbReference type="EMBL" id="NEE01621.1"/>
    </source>
</evidence>
<dbReference type="PANTHER" id="PTHR43776">
    <property type="entry name" value="TRANSPORT ATP-BINDING PROTEIN"/>
    <property type="match status" value="1"/>
</dbReference>
<dbReference type="SUPFAM" id="SSF52540">
    <property type="entry name" value="P-loop containing nucleoside triphosphate hydrolases"/>
    <property type="match status" value="2"/>
</dbReference>
<dbReference type="GO" id="GO:0016887">
    <property type="term" value="F:ATP hydrolysis activity"/>
    <property type="evidence" value="ECO:0007669"/>
    <property type="project" value="InterPro"/>
</dbReference>
<accession>A0A6L9SAH9</accession>
<keyword evidence="8" id="KW-1185">Reference proteome</keyword>
<dbReference type="Pfam" id="PF00005">
    <property type="entry name" value="ABC_tran"/>
    <property type="match status" value="2"/>
</dbReference>
<dbReference type="GO" id="GO:0015833">
    <property type="term" value="P:peptide transport"/>
    <property type="evidence" value="ECO:0007669"/>
    <property type="project" value="InterPro"/>
</dbReference>
<gene>
    <name evidence="7" type="ORF">G1H10_15720</name>
</gene>
<dbReference type="InterPro" id="IPR013563">
    <property type="entry name" value="Oligopep_ABC_C"/>
</dbReference>
<dbReference type="SMART" id="SM00382">
    <property type="entry name" value="AAA"/>
    <property type="match status" value="2"/>
</dbReference>
<proteinExistence type="inferred from homology"/>
<dbReference type="CDD" id="cd03257">
    <property type="entry name" value="ABC_NikE_OppD_transporters"/>
    <property type="match status" value="2"/>
</dbReference>
<dbReference type="NCBIfam" id="NF008453">
    <property type="entry name" value="PRK11308.1"/>
    <property type="match status" value="2"/>
</dbReference>
<dbReference type="Pfam" id="PF08352">
    <property type="entry name" value="oligo_HPY"/>
    <property type="match status" value="2"/>
</dbReference>